<evidence type="ECO:0000259" key="14">
    <source>
        <dbReference type="PROSITE" id="PS50835"/>
    </source>
</evidence>
<evidence type="ECO:0000256" key="5">
    <source>
        <dbReference type="ARBA" id="ARBA00022889"/>
    </source>
</evidence>
<keyword evidence="10" id="KW-0393">Immunoglobulin domain</keyword>
<evidence type="ECO:0000256" key="2">
    <source>
        <dbReference type="ARBA" id="ARBA00022692"/>
    </source>
</evidence>
<dbReference type="Proteomes" id="UP000662637">
    <property type="component" value="Unassembled WGS sequence"/>
</dbReference>
<dbReference type="PANTHER" id="PTHR12035:SF132">
    <property type="entry name" value="MYELOID CELL SURFACE ANTIGEN CD33"/>
    <property type="match status" value="1"/>
</dbReference>
<keyword evidence="8" id="KW-1015">Disulfide bond</keyword>
<keyword evidence="3 13" id="KW-0732">Signal</keyword>
<feature type="chain" id="PRO_5032966668" description="Ig-like domain-containing protein" evidence="13">
    <location>
        <begin position="20"/>
        <end position="375"/>
    </location>
</feature>
<dbReference type="InterPro" id="IPR007110">
    <property type="entry name" value="Ig-like_dom"/>
</dbReference>
<dbReference type="SUPFAM" id="SSF48726">
    <property type="entry name" value="Immunoglobulin"/>
    <property type="match status" value="1"/>
</dbReference>
<comment type="similarity">
    <text evidence="11">Belongs to the immunoglobulin superfamily. SIGLEC (sialic acid binding Ig-like lectin) family.</text>
</comment>
<organism evidence="15 16">
    <name type="scientific">Marmota monax</name>
    <name type="common">Woodchuck</name>
    <dbReference type="NCBI Taxonomy" id="9995"/>
    <lineage>
        <taxon>Eukaryota</taxon>
        <taxon>Metazoa</taxon>
        <taxon>Chordata</taxon>
        <taxon>Craniata</taxon>
        <taxon>Vertebrata</taxon>
        <taxon>Euteleostomi</taxon>
        <taxon>Mammalia</taxon>
        <taxon>Eutheria</taxon>
        <taxon>Euarchontoglires</taxon>
        <taxon>Glires</taxon>
        <taxon>Rodentia</taxon>
        <taxon>Sciuromorpha</taxon>
        <taxon>Sciuridae</taxon>
        <taxon>Xerinae</taxon>
        <taxon>Marmotini</taxon>
        <taxon>Marmota</taxon>
    </lineage>
</organism>
<evidence type="ECO:0000256" key="9">
    <source>
        <dbReference type="ARBA" id="ARBA00023180"/>
    </source>
</evidence>
<evidence type="ECO:0000313" key="15">
    <source>
        <dbReference type="EMBL" id="KAF7478827.1"/>
    </source>
</evidence>
<keyword evidence="6" id="KW-1133">Transmembrane helix</keyword>
<keyword evidence="7" id="KW-0472">Membrane</keyword>
<sequence>MLRLLLLLSLLWAVEGACAEGLRRVPCDDPRLPQGPSPQDPEHSVDVPESVTVQEGANTAHDSPVATNNPYWTGREETQALTHTPDILVPGTLESCCPSNLTCSVPWACEQGTPPTFSWNSAALTSLGPGTNHSSVLTLTLWPQDHGTNLTCQVKFPAAGVTTQRTIQLNVTYAAENPAVSVSPGAGPGSGGPCWGWGNRASSVQDRAGSPSCWTNLPHHCLEHLSPPSWAAWDSSTCPSPPRGQGDTLTAELGSQAPSQPPPGPASSLLFLFPNSFDLSACGRRHSPGHTQNTHSRLSPEPRSLPEVISVHESCAEPWIVHLRTERSLHVSSTQGPCSWWCPTALMDPVLWAASTTGRPGSESIQPTGVGSGWS</sequence>
<evidence type="ECO:0000256" key="7">
    <source>
        <dbReference type="ARBA" id="ARBA00023136"/>
    </source>
</evidence>
<reference evidence="15" key="1">
    <citation type="submission" date="2020-08" db="EMBL/GenBank/DDBJ databases">
        <authorList>
            <person name="Shumante A."/>
            <person name="Zimin A.V."/>
            <person name="Puiu D."/>
            <person name="Salzberg S.L."/>
        </authorList>
    </citation>
    <scope>NUCLEOTIDE SEQUENCE</scope>
    <source>
        <strain evidence="15">WC2-LM</strain>
        <tissue evidence="15">Liver</tissue>
    </source>
</reference>
<protein>
    <recommendedName>
        <fullName evidence="14">Ig-like domain-containing protein</fullName>
    </recommendedName>
</protein>
<keyword evidence="4" id="KW-0430">Lectin</keyword>
<feature type="region of interest" description="Disordered" evidence="12">
    <location>
        <begin position="283"/>
        <end position="302"/>
    </location>
</feature>
<dbReference type="Gene3D" id="2.60.40.10">
    <property type="entry name" value="Immunoglobulins"/>
    <property type="match status" value="1"/>
</dbReference>
<feature type="region of interest" description="Disordered" evidence="12">
    <location>
        <begin position="232"/>
        <end position="267"/>
    </location>
</feature>
<evidence type="ECO:0000256" key="3">
    <source>
        <dbReference type="ARBA" id="ARBA00022729"/>
    </source>
</evidence>
<proteinExistence type="inferred from homology"/>
<comment type="caution">
    <text evidence="15">The sequence shown here is derived from an EMBL/GenBank/DDBJ whole genome shotgun (WGS) entry which is preliminary data.</text>
</comment>
<name>A0A834V0H9_MARMO</name>
<dbReference type="FunFam" id="2.60.40.10:FF:000912">
    <property type="entry name" value="Myeloid cell surface antigen CD33"/>
    <property type="match status" value="1"/>
</dbReference>
<evidence type="ECO:0000256" key="13">
    <source>
        <dbReference type="SAM" id="SignalP"/>
    </source>
</evidence>
<keyword evidence="5" id="KW-0130">Cell adhesion</keyword>
<evidence type="ECO:0000256" key="1">
    <source>
        <dbReference type="ARBA" id="ARBA00004479"/>
    </source>
</evidence>
<feature type="signal peptide" evidence="13">
    <location>
        <begin position="1"/>
        <end position="19"/>
    </location>
</feature>
<evidence type="ECO:0000256" key="10">
    <source>
        <dbReference type="ARBA" id="ARBA00023319"/>
    </source>
</evidence>
<dbReference type="InterPro" id="IPR013783">
    <property type="entry name" value="Ig-like_fold"/>
</dbReference>
<dbReference type="GO" id="GO:0007155">
    <property type="term" value="P:cell adhesion"/>
    <property type="evidence" value="ECO:0007669"/>
    <property type="project" value="UniProtKB-KW"/>
</dbReference>
<evidence type="ECO:0000256" key="8">
    <source>
        <dbReference type="ARBA" id="ARBA00023157"/>
    </source>
</evidence>
<dbReference type="AlphaFoldDB" id="A0A834V0H9"/>
<dbReference type="EMBL" id="WJEC01001444">
    <property type="protein sequence ID" value="KAF7478827.1"/>
    <property type="molecule type" value="Genomic_DNA"/>
</dbReference>
<dbReference type="PROSITE" id="PS50835">
    <property type="entry name" value="IG_LIKE"/>
    <property type="match status" value="1"/>
</dbReference>
<dbReference type="GO" id="GO:0033691">
    <property type="term" value="F:sialic acid binding"/>
    <property type="evidence" value="ECO:0007669"/>
    <property type="project" value="TreeGrafter"/>
</dbReference>
<feature type="domain" description="Ig-like" evidence="14">
    <location>
        <begin position="64"/>
        <end position="168"/>
    </location>
</feature>
<keyword evidence="9" id="KW-0325">Glycoprotein</keyword>
<gene>
    <name evidence="15" type="ORF">GHT09_010006</name>
</gene>
<dbReference type="InterPro" id="IPR051036">
    <property type="entry name" value="SIGLEC"/>
</dbReference>
<dbReference type="GO" id="GO:0005886">
    <property type="term" value="C:plasma membrane"/>
    <property type="evidence" value="ECO:0007669"/>
    <property type="project" value="TreeGrafter"/>
</dbReference>
<evidence type="ECO:0000256" key="6">
    <source>
        <dbReference type="ARBA" id="ARBA00022989"/>
    </source>
</evidence>
<dbReference type="InterPro" id="IPR036179">
    <property type="entry name" value="Ig-like_dom_sf"/>
</dbReference>
<comment type="subcellular location">
    <subcellularLocation>
        <location evidence="1">Membrane</location>
        <topology evidence="1">Single-pass type I membrane protein</topology>
    </subcellularLocation>
</comment>
<feature type="region of interest" description="Disordered" evidence="12">
    <location>
        <begin position="25"/>
        <end position="47"/>
    </location>
</feature>
<evidence type="ECO:0000256" key="12">
    <source>
        <dbReference type="SAM" id="MobiDB-lite"/>
    </source>
</evidence>
<evidence type="ECO:0000256" key="4">
    <source>
        <dbReference type="ARBA" id="ARBA00022734"/>
    </source>
</evidence>
<evidence type="ECO:0000256" key="11">
    <source>
        <dbReference type="ARBA" id="ARBA00038361"/>
    </source>
</evidence>
<keyword evidence="2" id="KW-0812">Transmembrane</keyword>
<dbReference type="PANTHER" id="PTHR12035">
    <property type="entry name" value="SIALIC ACID BINDING IMMUNOGLOBULIN-LIKE LECTIN"/>
    <property type="match status" value="1"/>
</dbReference>
<evidence type="ECO:0000313" key="16">
    <source>
        <dbReference type="Proteomes" id="UP000662637"/>
    </source>
</evidence>
<dbReference type="GO" id="GO:0048029">
    <property type="term" value="F:monosaccharide binding"/>
    <property type="evidence" value="ECO:0007669"/>
    <property type="project" value="UniProtKB-ARBA"/>
</dbReference>
<accession>A0A834V0H9</accession>